<dbReference type="RefSeq" id="WP_344171746.1">
    <property type="nucleotide sequence ID" value="NZ_BAAANC010000001.1"/>
</dbReference>
<proteinExistence type="predicted"/>
<keyword evidence="3" id="KW-1185">Reference proteome</keyword>
<comment type="caution">
    <text evidence="2">The sequence shown here is derived from an EMBL/GenBank/DDBJ whole genome shotgun (WGS) entry which is preliminary data.</text>
</comment>
<protein>
    <recommendedName>
        <fullName evidence="1">Aminoglycoside phosphotransferase domain-containing protein</fullName>
    </recommendedName>
</protein>
<dbReference type="Gene3D" id="3.90.1200.10">
    <property type="match status" value="1"/>
</dbReference>
<accession>A0ABN2AI16</accession>
<gene>
    <name evidence="2" type="ORF">GCM10009741_17250</name>
</gene>
<dbReference type="Pfam" id="PF01636">
    <property type="entry name" value="APH"/>
    <property type="match status" value="1"/>
</dbReference>
<organism evidence="2 3">
    <name type="scientific">Kribbella lupini</name>
    <dbReference type="NCBI Taxonomy" id="291602"/>
    <lineage>
        <taxon>Bacteria</taxon>
        <taxon>Bacillati</taxon>
        <taxon>Actinomycetota</taxon>
        <taxon>Actinomycetes</taxon>
        <taxon>Propionibacteriales</taxon>
        <taxon>Kribbellaceae</taxon>
        <taxon>Kribbella</taxon>
    </lineage>
</organism>
<reference evidence="2 3" key="1">
    <citation type="journal article" date="2019" name="Int. J. Syst. Evol. Microbiol.">
        <title>The Global Catalogue of Microorganisms (GCM) 10K type strain sequencing project: providing services to taxonomists for standard genome sequencing and annotation.</title>
        <authorList>
            <consortium name="The Broad Institute Genomics Platform"/>
            <consortium name="The Broad Institute Genome Sequencing Center for Infectious Disease"/>
            <person name="Wu L."/>
            <person name="Ma J."/>
        </authorList>
    </citation>
    <scope>NUCLEOTIDE SEQUENCE [LARGE SCALE GENOMIC DNA]</scope>
    <source>
        <strain evidence="2 3">JCM 14303</strain>
    </source>
</reference>
<evidence type="ECO:0000313" key="2">
    <source>
        <dbReference type="EMBL" id="GAA1518151.1"/>
    </source>
</evidence>
<sequence length="276" mass="31070">MTTPRQQELLGEWLPGAELVKDLSWGLVGTTVLMLEHDGTRYIVKAGDEADTNIARELRAHREWLEPWTSRGLAPRLAFGDDDAKLLVTHYLPGDLVEGTPDEYNPETYHQAGVLLALLHGQLTVEDKDFEASENEKSLAWLDGPHRIAPDVVSRLRDEINSWPIPPSTLVPTHGDWQPRNWLINNGTVTAIDFGRAELRPAWGDFGRLAAQQFRQDRRLEAAFLDGYGTDPRDPATWRRNSIREAIGTACWAFRVGSEDYEQQGHRMIAEALAAD</sequence>
<name>A0ABN2AI16_9ACTN</name>
<evidence type="ECO:0000313" key="3">
    <source>
        <dbReference type="Proteomes" id="UP001500363"/>
    </source>
</evidence>
<dbReference type="InterPro" id="IPR002575">
    <property type="entry name" value="Aminoglycoside_PTrfase"/>
</dbReference>
<dbReference type="SUPFAM" id="SSF56112">
    <property type="entry name" value="Protein kinase-like (PK-like)"/>
    <property type="match status" value="1"/>
</dbReference>
<dbReference type="EMBL" id="BAAANC010000001">
    <property type="protein sequence ID" value="GAA1518151.1"/>
    <property type="molecule type" value="Genomic_DNA"/>
</dbReference>
<dbReference type="Proteomes" id="UP001500363">
    <property type="component" value="Unassembled WGS sequence"/>
</dbReference>
<feature type="domain" description="Aminoglycoside phosphotransferase" evidence="1">
    <location>
        <begin position="31"/>
        <end position="233"/>
    </location>
</feature>
<evidence type="ECO:0000259" key="1">
    <source>
        <dbReference type="Pfam" id="PF01636"/>
    </source>
</evidence>
<dbReference type="InterPro" id="IPR011009">
    <property type="entry name" value="Kinase-like_dom_sf"/>
</dbReference>